<organism evidence="1">
    <name type="scientific">Arundo donax</name>
    <name type="common">Giant reed</name>
    <name type="synonym">Donax arundinaceus</name>
    <dbReference type="NCBI Taxonomy" id="35708"/>
    <lineage>
        <taxon>Eukaryota</taxon>
        <taxon>Viridiplantae</taxon>
        <taxon>Streptophyta</taxon>
        <taxon>Embryophyta</taxon>
        <taxon>Tracheophyta</taxon>
        <taxon>Spermatophyta</taxon>
        <taxon>Magnoliopsida</taxon>
        <taxon>Liliopsida</taxon>
        <taxon>Poales</taxon>
        <taxon>Poaceae</taxon>
        <taxon>PACMAD clade</taxon>
        <taxon>Arundinoideae</taxon>
        <taxon>Arundineae</taxon>
        <taxon>Arundo</taxon>
    </lineage>
</organism>
<proteinExistence type="predicted"/>
<name>A0A0A8YYY7_ARUDO</name>
<dbReference type="AlphaFoldDB" id="A0A0A8YYY7"/>
<sequence>MSPPDSVSTLPTRNSSTTT</sequence>
<reference evidence="1" key="2">
    <citation type="journal article" date="2015" name="Data Brief">
        <title>Shoot transcriptome of the giant reed, Arundo donax.</title>
        <authorList>
            <person name="Barrero R.A."/>
            <person name="Guerrero F.D."/>
            <person name="Moolhuijzen P."/>
            <person name="Goolsby J.A."/>
            <person name="Tidwell J."/>
            <person name="Bellgard S.E."/>
            <person name="Bellgard M.I."/>
        </authorList>
    </citation>
    <scope>NUCLEOTIDE SEQUENCE</scope>
    <source>
        <tissue evidence="1">Shoot tissue taken approximately 20 cm above the soil surface</tissue>
    </source>
</reference>
<reference evidence="1" key="1">
    <citation type="submission" date="2014-09" db="EMBL/GenBank/DDBJ databases">
        <authorList>
            <person name="Magalhaes I.L.F."/>
            <person name="Oliveira U."/>
            <person name="Santos F.R."/>
            <person name="Vidigal T.H.D.A."/>
            <person name="Brescovit A.D."/>
            <person name="Santos A.J."/>
        </authorList>
    </citation>
    <scope>NUCLEOTIDE SEQUENCE</scope>
    <source>
        <tissue evidence="1">Shoot tissue taken approximately 20 cm above the soil surface</tissue>
    </source>
</reference>
<dbReference type="EMBL" id="GBRH01265521">
    <property type="protein sequence ID" value="JAD32374.1"/>
    <property type="molecule type" value="Transcribed_RNA"/>
</dbReference>
<protein>
    <submittedName>
        <fullName evidence="1">NAC046</fullName>
    </submittedName>
</protein>
<evidence type="ECO:0000313" key="1">
    <source>
        <dbReference type="EMBL" id="JAD32374.1"/>
    </source>
</evidence>
<accession>A0A0A8YYY7</accession>